<protein>
    <submittedName>
        <fullName evidence="3">Surface antigen protein</fullName>
    </submittedName>
</protein>
<proteinExistence type="predicted"/>
<sequence>MQKKHIITFIAGLFICIFFKIALADEFQAQQMTGIFKYPSDIVVIPNQNKAYVSSQTNGVISIVDLSLSPPGITNQILVQSSGEIKLIKLAYNKAYQEVYALDWANSRLFIIDTTHDKLLDSPIIVGGYPQNLMVSDDGQTIYVCANQKDEIVMIDRASKNITQRIYIGEDADPYGMALIGKKMYVTGRFSSKVHIIDLEKQMEVNRIKVTQSPFDIIARADEKYLYVSHDTSMGEISIIDSQTDTYVSSIQLGNAEETSKNPKEMLVLENQLIVVNFGDQRLSLIDTDLNQQIDFCHPLFTGASYPEQLAISDNHKQLYIVHPFSDQVTVLSLPPPKPMFTKGADIQVKNCDNSQLIRNWATRIQAGMNATWMFQCETNNEVFFLSCLKFQLMAACHLRHQLQQKVKRALKSN</sequence>
<dbReference type="InterPro" id="IPR051200">
    <property type="entry name" value="Host-pathogen_enzymatic-act"/>
</dbReference>
<dbReference type="InterPro" id="IPR011045">
    <property type="entry name" value="N2O_reductase_N"/>
</dbReference>
<evidence type="ECO:0000313" key="4">
    <source>
        <dbReference type="Proteomes" id="UP000189670"/>
    </source>
</evidence>
<dbReference type="InterPro" id="IPR015943">
    <property type="entry name" value="WD40/YVTN_repeat-like_dom_sf"/>
</dbReference>
<accession>A0A1V1PD09</accession>
<dbReference type="InterPro" id="IPR048433">
    <property type="entry name" value="YNCE-like_beta-prop"/>
</dbReference>
<dbReference type="EMBL" id="ATBP01000122">
    <property type="protein sequence ID" value="ETR72690.1"/>
    <property type="molecule type" value="Genomic_DNA"/>
</dbReference>
<reference evidence="4" key="1">
    <citation type="submission" date="2012-11" db="EMBL/GenBank/DDBJ databases">
        <authorList>
            <person name="Lucero-Rivera Y.E."/>
            <person name="Tovar-Ramirez D."/>
        </authorList>
    </citation>
    <scope>NUCLEOTIDE SEQUENCE [LARGE SCALE GENOMIC DNA]</scope>
    <source>
        <strain evidence="4">Araruama</strain>
    </source>
</reference>
<evidence type="ECO:0000256" key="1">
    <source>
        <dbReference type="ARBA" id="ARBA00022729"/>
    </source>
</evidence>
<feature type="domain" description="YNCE-like beta-propeller" evidence="2">
    <location>
        <begin position="116"/>
        <end position="252"/>
    </location>
</feature>
<evidence type="ECO:0000259" key="2">
    <source>
        <dbReference type="Pfam" id="PF21783"/>
    </source>
</evidence>
<dbReference type="Pfam" id="PF21783">
    <property type="entry name" value="YNCE"/>
    <property type="match status" value="1"/>
</dbReference>
<evidence type="ECO:0000313" key="3">
    <source>
        <dbReference type="EMBL" id="ETR72690.1"/>
    </source>
</evidence>
<name>A0A1V1PD09_9BACT</name>
<comment type="caution">
    <text evidence="3">The sequence shown here is derived from an EMBL/GenBank/DDBJ whole genome shotgun (WGS) entry which is preliminary data.</text>
</comment>
<keyword evidence="1" id="KW-0732">Signal</keyword>
<gene>
    <name evidence="3" type="ORF">OMM_01519</name>
</gene>
<dbReference type="SUPFAM" id="SSF50974">
    <property type="entry name" value="Nitrous oxide reductase, N-terminal domain"/>
    <property type="match status" value="1"/>
</dbReference>
<organism evidence="3 4">
    <name type="scientific">Candidatus Magnetoglobus multicellularis str. Araruama</name>
    <dbReference type="NCBI Taxonomy" id="890399"/>
    <lineage>
        <taxon>Bacteria</taxon>
        <taxon>Pseudomonadati</taxon>
        <taxon>Thermodesulfobacteriota</taxon>
        <taxon>Desulfobacteria</taxon>
        <taxon>Desulfobacterales</taxon>
        <taxon>Desulfobacteraceae</taxon>
        <taxon>Candidatus Magnetoglobus</taxon>
    </lineage>
</organism>
<dbReference type="PANTHER" id="PTHR47197">
    <property type="entry name" value="PROTEIN NIRF"/>
    <property type="match status" value="1"/>
</dbReference>
<dbReference type="AlphaFoldDB" id="A0A1V1PD09"/>
<dbReference type="Gene3D" id="2.130.10.10">
    <property type="entry name" value="YVTN repeat-like/Quinoprotein amine dehydrogenase"/>
    <property type="match status" value="2"/>
</dbReference>
<dbReference type="Proteomes" id="UP000189670">
    <property type="component" value="Unassembled WGS sequence"/>
</dbReference>
<dbReference type="PANTHER" id="PTHR47197:SF3">
    <property type="entry name" value="DIHYDRO-HEME D1 DEHYDROGENASE"/>
    <property type="match status" value="1"/>
</dbReference>